<name>A0A0D8C6Y8_GEOKU</name>
<feature type="region of interest" description="Disordered" evidence="1">
    <location>
        <begin position="22"/>
        <end position="54"/>
    </location>
</feature>
<evidence type="ECO:0000313" key="4">
    <source>
        <dbReference type="Proteomes" id="UP000032522"/>
    </source>
</evidence>
<evidence type="ECO:0000256" key="1">
    <source>
        <dbReference type="SAM" id="MobiDB-lite"/>
    </source>
</evidence>
<keyword evidence="2" id="KW-0732">Signal</keyword>
<reference evidence="3 4" key="1">
    <citation type="submission" date="2015-01" db="EMBL/GenBank/DDBJ databases">
        <authorList>
            <person name="Filippidou S."/>
            <person name="Jeanneret N."/>
            <person name="Russel-Delif L."/>
            <person name="Junier T."/>
            <person name="Wunderlin T."/>
            <person name="Molina V."/>
            <person name="Johnson S.L."/>
            <person name="Davenport K.W."/>
            <person name="Chain P.S."/>
            <person name="Dorador C."/>
            <person name="Junier P."/>
        </authorList>
    </citation>
    <scope>NUCLEOTIDE SEQUENCE [LARGE SCALE GENOMIC DNA]</scope>
    <source>
        <strain evidence="3 4">Et7/4</strain>
    </source>
</reference>
<evidence type="ECO:0000256" key="2">
    <source>
        <dbReference type="SAM" id="SignalP"/>
    </source>
</evidence>
<gene>
    <name evidence="3" type="ORF">LG52_3847</name>
</gene>
<keyword evidence="3" id="KW-0449">Lipoprotein</keyword>
<proteinExistence type="predicted"/>
<comment type="caution">
    <text evidence="3">The sequence shown here is derived from an EMBL/GenBank/DDBJ whole genome shotgun (WGS) entry which is preliminary data.</text>
</comment>
<feature type="signal peptide" evidence="2">
    <location>
        <begin position="1"/>
        <end position="23"/>
    </location>
</feature>
<organism evidence="3 4">
    <name type="scientific">Geobacillus kaustophilus</name>
    <dbReference type="NCBI Taxonomy" id="1462"/>
    <lineage>
        <taxon>Bacteria</taxon>
        <taxon>Bacillati</taxon>
        <taxon>Bacillota</taxon>
        <taxon>Bacilli</taxon>
        <taxon>Bacillales</taxon>
        <taxon>Anoxybacillaceae</taxon>
        <taxon>Geobacillus</taxon>
        <taxon>Geobacillus thermoleovorans group</taxon>
    </lineage>
</organism>
<dbReference type="AlphaFoldDB" id="A0A0D8C6Y8"/>
<feature type="chain" id="PRO_5002327400" evidence="2">
    <location>
        <begin position="24"/>
        <end position="54"/>
    </location>
</feature>
<protein>
    <submittedName>
        <fullName evidence="3">Putative lipoprotein</fullName>
    </submittedName>
</protein>
<dbReference type="PROSITE" id="PS51257">
    <property type="entry name" value="PROKAR_LIPOPROTEIN"/>
    <property type="match status" value="1"/>
</dbReference>
<dbReference type="EMBL" id="JYBP01000001">
    <property type="protein sequence ID" value="KJE32241.1"/>
    <property type="molecule type" value="Genomic_DNA"/>
</dbReference>
<evidence type="ECO:0000313" key="3">
    <source>
        <dbReference type="EMBL" id="KJE32241.1"/>
    </source>
</evidence>
<sequence length="54" mass="5841">MRKTWLALLLLFALVLSACGNTANNNKENNTSPGEKKTRNDYVSIGKRTGGSAD</sequence>
<accession>A0A0D8C6Y8</accession>
<dbReference type="Proteomes" id="UP000032522">
    <property type="component" value="Unassembled WGS sequence"/>
</dbReference>